<dbReference type="FunFam" id="2.60.120.200:FF:000131">
    <property type="entry name" value="Probable alpha-L-arabinofuranosidase B"/>
    <property type="match status" value="1"/>
</dbReference>
<dbReference type="AlphaFoldDB" id="A0A8T9C8W0"/>
<dbReference type="GO" id="GO:0045493">
    <property type="term" value="P:xylan catabolic process"/>
    <property type="evidence" value="ECO:0007669"/>
    <property type="project" value="UniProtKB-KW"/>
</dbReference>
<dbReference type="GO" id="GO:0031222">
    <property type="term" value="P:arabinan catabolic process"/>
    <property type="evidence" value="ECO:0007669"/>
    <property type="project" value="UniProtKB-UniRule"/>
</dbReference>
<evidence type="ECO:0000313" key="6">
    <source>
        <dbReference type="Proteomes" id="UP000469558"/>
    </source>
</evidence>
<dbReference type="GO" id="GO:0005576">
    <property type="term" value="C:extracellular region"/>
    <property type="evidence" value="ECO:0007669"/>
    <property type="project" value="UniProtKB-SubCell"/>
</dbReference>
<feature type="active site" description="Proton donor" evidence="1">
    <location>
        <position position="298"/>
    </location>
</feature>
<protein>
    <recommendedName>
        <fullName evidence="3">Alpha-L-arabinofuranosidase</fullName>
        <ecNumber evidence="3">3.2.1.55</ecNumber>
    </recommendedName>
</protein>
<organism evidence="5 6">
    <name type="scientific">Lachnellula suecica</name>
    <dbReference type="NCBI Taxonomy" id="602035"/>
    <lineage>
        <taxon>Eukaryota</taxon>
        <taxon>Fungi</taxon>
        <taxon>Dikarya</taxon>
        <taxon>Ascomycota</taxon>
        <taxon>Pezizomycotina</taxon>
        <taxon>Leotiomycetes</taxon>
        <taxon>Helotiales</taxon>
        <taxon>Lachnaceae</taxon>
        <taxon>Lachnellula</taxon>
    </lineage>
</organism>
<dbReference type="InterPro" id="IPR038964">
    <property type="entry name" value="ABFB"/>
</dbReference>
<keyword evidence="6" id="KW-1185">Reference proteome</keyword>
<dbReference type="PANTHER" id="PTHR39447">
    <property type="entry name" value="ALPHA-L-ARABINOFURANOSIDASE B"/>
    <property type="match status" value="1"/>
</dbReference>
<reference evidence="5 6" key="1">
    <citation type="submission" date="2018-05" db="EMBL/GenBank/DDBJ databases">
        <title>Genome sequencing and assembly of the regulated plant pathogen Lachnellula willkommii and related sister species for the development of diagnostic species identification markers.</title>
        <authorList>
            <person name="Giroux E."/>
            <person name="Bilodeau G."/>
        </authorList>
    </citation>
    <scope>NUCLEOTIDE SEQUENCE [LARGE SCALE GENOMIC DNA]</scope>
    <source>
        <strain evidence="5 6">CBS 268.59</strain>
    </source>
</reference>
<feature type="disulfide bond" evidence="2">
    <location>
        <begin position="28"/>
        <end position="38"/>
    </location>
</feature>
<evidence type="ECO:0000259" key="4">
    <source>
        <dbReference type="Pfam" id="PF09206"/>
    </source>
</evidence>
<comment type="subcellular location">
    <subcellularLocation>
        <location evidence="3">Secreted</location>
    </subcellularLocation>
</comment>
<dbReference type="GO" id="GO:0046373">
    <property type="term" value="P:L-arabinose metabolic process"/>
    <property type="evidence" value="ECO:0007669"/>
    <property type="project" value="UniProtKB-UniRule"/>
</dbReference>
<feature type="signal peptide" evidence="3">
    <location>
        <begin position="1"/>
        <end position="25"/>
    </location>
</feature>
<sequence length="336" mass="34307">MFSRPSFPRTRVLASLLATASLVAAGPCDIYAAGGTPCVAAHSTTRALYSAYANGLYQVKRSSDGATGNVVALSAGGLANAASQDTFCAGTTCLITIIYDQSGHNNHLYQAPAGGAATGPDALANAVSAPVKLNGQKAYGVYIAPGVGYRNDAVVGTATGDGAEGIYAIFDGTHYNNQCCFDYGNAETSNLDTGAGHMEAIYFGDCTFWGSGAGSGPWIMADLENGLFSGKSAGQNTADVSITSRFVTAMLKGEANQWGIRGGNAVSGLLSTYYSGARPTGYNPMRKEGAIILGIGGDNSKSAEGTFYEGAMTAGYPSDATEALVQANIVAAKYTT</sequence>
<name>A0A8T9C8W0_9HELO</name>
<comment type="pathway">
    <text evidence="3">Glycan metabolism; L-arabinan degradation.</text>
</comment>
<keyword evidence="3" id="KW-0964">Secreted</keyword>
<feature type="domain" description="Alpha-L-arabinofuranosidase B catalytic" evidence="4">
    <location>
        <begin position="27"/>
        <end position="335"/>
    </location>
</feature>
<dbReference type="GO" id="GO:0046556">
    <property type="term" value="F:alpha-L-arabinofuranosidase activity"/>
    <property type="evidence" value="ECO:0007669"/>
    <property type="project" value="UniProtKB-UniRule"/>
</dbReference>
<dbReference type="InterPro" id="IPR015289">
    <property type="entry name" value="A-L-arabinofuranosidase_B_cat"/>
</dbReference>
<gene>
    <name evidence="5" type="primary">abfB_2</name>
    <name evidence="5" type="ORF">LSUE1_G010026</name>
</gene>
<comment type="similarity">
    <text evidence="3">Belongs to the glycosyl hydrolase 54 family.</text>
</comment>
<keyword evidence="3" id="KW-0326">Glycosidase</keyword>
<dbReference type="Pfam" id="PF09206">
    <property type="entry name" value="ArabFuran-catal"/>
    <property type="match status" value="1"/>
</dbReference>
<dbReference type="SUPFAM" id="SSF49899">
    <property type="entry name" value="Concanavalin A-like lectins/glucanases"/>
    <property type="match status" value="1"/>
</dbReference>
<keyword evidence="2" id="KW-1015">Disulfide bond</keyword>
<feature type="active site" description="Nucleophile" evidence="1">
    <location>
        <position position="224"/>
    </location>
</feature>
<evidence type="ECO:0000256" key="1">
    <source>
        <dbReference type="PIRSR" id="PIRSR638964-1"/>
    </source>
</evidence>
<keyword evidence="3" id="KW-0378">Hydrolase</keyword>
<dbReference type="OrthoDB" id="157622at2759"/>
<keyword evidence="3" id="KW-0119">Carbohydrate metabolism</keyword>
<dbReference type="Proteomes" id="UP000469558">
    <property type="component" value="Unassembled WGS sequence"/>
</dbReference>
<accession>A0A8T9C8W0</accession>
<feature type="chain" id="PRO_5035964430" description="Alpha-L-arabinofuranosidase" evidence="3">
    <location>
        <begin position="26"/>
        <end position="336"/>
    </location>
</feature>
<feature type="disulfide bond" evidence="2">
    <location>
        <begin position="88"/>
        <end position="93"/>
    </location>
</feature>
<dbReference type="InterPro" id="IPR013320">
    <property type="entry name" value="ConA-like_dom_sf"/>
</dbReference>
<dbReference type="EC" id="3.2.1.55" evidence="3"/>
<feature type="disulfide bond" evidence="2">
    <location>
        <begin position="179"/>
        <end position="180"/>
    </location>
</feature>
<dbReference type="PANTHER" id="PTHR39447:SF2">
    <property type="entry name" value="ALPHA-L-ARABINOFURANOSIDASE B"/>
    <property type="match status" value="1"/>
</dbReference>
<evidence type="ECO:0000256" key="2">
    <source>
        <dbReference type="PIRSR" id="PIRSR638964-3"/>
    </source>
</evidence>
<dbReference type="EMBL" id="QGMK01000741">
    <property type="protein sequence ID" value="TVY78533.1"/>
    <property type="molecule type" value="Genomic_DNA"/>
</dbReference>
<evidence type="ECO:0000256" key="3">
    <source>
        <dbReference type="RuleBase" id="RU367111"/>
    </source>
</evidence>
<dbReference type="Gene3D" id="2.60.120.200">
    <property type="match status" value="1"/>
</dbReference>
<dbReference type="GO" id="GO:0045490">
    <property type="term" value="P:pectin catabolic process"/>
    <property type="evidence" value="ECO:0007669"/>
    <property type="project" value="TreeGrafter"/>
</dbReference>
<evidence type="ECO:0000313" key="5">
    <source>
        <dbReference type="EMBL" id="TVY78533.1"/>
    </source>
</evidence>
<keyword evidence="3" id="KW-0732">Signal</keyword>
<keyword evidence="3" id="KW-0624">Polysaccharide degradation</keyword>
<keyword evidence="3" id="KW-0858">Xylan degradation</keyword>
<comment type="catalytic activity">
    <reaction evidence="3">
        <text>Hydrolysis of terminal non-reducing alpha-L-arabinofuranoside residues in alpha-L-arabinosides.</text>
        <dbReference type="EC" id="3.2.1.55"/>
    </reaction>
</comment>
<comment type="caution">
    <text evidence="5">The sequence shown here is derived from an EMBL/GenBank/DDBJ whole genome shotgun (WGS) entry which is preliminary data.</text>
</comment>
<proteinExistence type="inferred from homology"/>